<protein>
    <submittedName>
        <fullName evidence="2">Uncharacterized protein</fullName>
    </submittedName>
</protein>
<accession>A0A7R8Z377</accession>
<sequence>MGQDLAEKKGPSVLVEGFELRVIGPVRSQREEKEDMWMKKEKNTECRGGHPQPEIHHSNFSIRSTASHKNMKASGTENGTSGFMARKSDHQITEVVLQ</sequence>
<feature type="compositionally biased region" description="Polar residues" evidence="1">
    <location>
        <begin position="58"/>
        <end position="81"/>
    </location>
</feature>
<evidence type="ECO:0000256" key="1">
    <source>
        <dbReference type="SAM" id="MobiDB-lite"/>
    </source>
</evidence>
<dbReference type="AlphaFoldDB" id="A0A7R8Z377"/>
<proteinExistence type="predicted"/>
<feature type="compositionally biased region" description="Basic and acidic residues" evidence="1">
    <location>
        <begin position="29"/>
        <end position="57"/>
    </location>
</feature>
<gene>
    <name evidence="2" type="ORF">TDIB3V08_LOCUS741</name>
</gene>
<reference evidence="2" key="1">
    <citation type="submission" date="2020-11" db="EMBL/GenBank/DDBJ databases">
        <authorList>
            <person name="Tran Van P."/>
        </authorList>
    </citation>
    <scope>NUCLEOTIDE SEQUENCE</scope>
</reference>
<evidence type="ECO:0000313" key="2">
    <source>
        <dbReference type="EMBL" id="CAD7194314.1"/>
    </source>
</evidence>
<name>A0A7R8Z377_TIMDO</name>
<feature type="region of interest" description="Disordered" evidence="1">
    <location>
        <begin position="29"/>
        <end position="98"/>
    </location>
</feature>
<organism evidence="2">
    <name type="scientific">Timema douglasi</name>
    <name type="common">Walking stick</name>
    <dbReference type="NCBI Taxonomy" id="61478"/>
    <lineage>
        <taxon>Eukaryota</taxon>
        <taxon>Metazoa</taxon>
        <taxon>Ecdysozoa</taxon>
        <taxon>Arthropoda</taxon>
        <taxon>Hexapoda</taxon>
        <taxon>Insecta</taxon>
        <taxon>Pterygota</taxon>
        <taxon>Neoptera</taxon>
        <taxon>Polyneoptera</taxon>
        <taxon>Phasmatodea</taxon>
        <taxon>Timematodea</taxon>
        <taxon>Timematoidea</taxon>
        <taxon>Timematidae</taxon>
        <taxon>Timema</taxon>
    </lineage>
</organism>
<dbReference type="EMBL" id="OA564441">
    <property type="protein sequence ID" value="CAD7194314.1"/>
    <property type="molecule type" value="Genomic_DNA"/>
</dbReference>